<evidence type="ECO:0000313" key="10">
    <source>
        <dbReference type="Proteomes" id="UP000051672"/>
    </source>
</evidence>
<feature type="transmembrane region" description="Helical" evidence="8">
    <location>
        <begin position="75"/>
        <end position="96"/>
    </location>
</feature>
<feature type="transmembrane region" description="Helical" evidence="8">
    <location>
        <begin position="45"/>
        <end position="68"/>
    </location>
</feature>
<keyword evidence="6 8" id="KW-1133">Transmembrane helix</keyword>
<evidence type="ECO:0000256" key="3">
    <source>
        <dbReference type="ARBA" id="ARBA00022448"/>
    </source>
</evidence>
<dbReference type="STRING" id="1423727.FC34_GL001824"/>
<sequence>MDKLVQQLLILAFTGLAAGILGALLGLGGGIIITPVLTLLMGLPIQYAIGASVIAVIATSSGATIAYLKDDMLNLRVAMFLEIATTVGAILGAVVTGLVNSSVLYFLFGALLLFSVYNMIRKMMSKGEKLVSVNDDSYAQKLRLNGSYYDKATKQHVDYSVTNVPGGFAMMFGAGLASGLLGIGSGAFKVLAMDTIMKMPLKPSTATSNLMMGVTAAASATVYFFNGAIQPQIAAPLAMGILVGATIGSRIMQYLPTKVLRWIFIPVIGYMGLQMLLKGIGVNI</sequence>
<evidence type="ECO:0000256" key="6">
    <source>
        <dbReference type="ARBA" id="ARBA00022989"/>
    </source>
</evidence>
<dbReference type="InterPro" id="IPR002781">
    <property type="entry name" value="TM_pro_TauE-like"/>
</dbReference>
<keyword evidence="4 8" id="KW-1003">Cell membrane</keyword>
<dbReference type="PANTHER" id="PTHR30269:SF23">
    <property type="entry name" value="MEMBRANE TRANSPORTER PROTEIN YDHB-RELATED"/>
    <property type="match status" value="1"/>
</dbReference>
<evidence type="ECO:0000256" key="8">
    <source>
        <dbReference type="RuleBase" id="RU363041"/>
    </source>
</evidence>
<keyword evidence="5 8" id="KW-0812">Transmembrane</keyword>
<evidence type="ECO:0000256" key="2">
    <source>
        <dbReference type="ARBA" id="ARBA00009142"/>
    </source>
</evidence>
<feature type="transmembrane region" description="Helical" evidence="8">
    <location>
        <begin position="168"/>
        <end position="188"/>
    </location>
</feature>
<keyword evidence="10" id="KW-1185">Reference proteome</keyword>
<dbReference type="OrthoDB" id="9777163at2"/>
<feature type="transmembrane region" description="Helical" evidence="8">
    <location>
        <begin position="102"/>
        <end position="120"/>
    </location>
</feature>
<dbReference type="PANTHER" id="PTHR30269">
    <property type="entry name" value="TRANSMEMBRANE PROTEIN YFCA"/>
    <property type="match status" value="1"/>
</dbReference>
<proteinExistence type="inferred from homology"/>
<evidence type="ECO:0000256" key="5">
    <source>
        <dbReference type="ARBA" id="ARBA00022692"/>
    </source>
</evidence>
<keyword evidence="7 8" id="KW-0472">Membrane</keyword>
<name>A0A0R2AWH0_9LACO</name>
<feature type="transmembrane region" description="Helical" evidence="8">
    <location>
        <begin position="9"/>
        <end position="33"/>
    </location>
</feature>
<comment type="subcellular location">
    <subcellularLocation>
        <location evidence="1 8">Cell membrane</location>
        <topology evidence="1 8">Multi-pass membrane protein</topology>
    </subcellularLocation>
</comment>
<gene>
    <name evidence="9" type="ORF">FC34_GL001824</name>
</gene>
<comment type="caution">
    <text evidence="9">The sequence shown here is derived from an EMBL/GenBank/DDBJ whole genome shotgun (WGS) entry which is preliminary data.</text>
</comment>
<comment type="similarity">
    <text evidence="2 8">Belongs to the 4-toluene sulfonate uptake permease (TSUP) (TC 2.A.102) family.</text>
</comment>
<dbReference type="Proteomes" id="UP000051672">
    <property type="component" value="Unassembled WGS sequence"/>
</dbReference>
<dbReference type="Pfam" id="PF01925">
    <property type="entry name" value="TauE"/>
    <property type="match status" value="1"/>
</dbReference>
<organism evidence="9 10">
    <name type="scientific">Lacticaseibacillus brantae DSM 23927</name>
    <dbReference type="NCBI Taxonomy" id="1423727"/>
    <lineage>
        <taxon>Bacteria</taxon>
        <taxon>Bacillati</taxon>
        <taxon>Bacillota</taxon>
        <taxon>Bacilli</taxon>
        <taxon>Lactobacillales</taxon>
        <taxon>Lactobacillaceae</taxon>
        <taxon>Lacticaseibacillus</taxon>
    </lineage>
</organism>
<evidence type="ECO:0000313" key="9">
    <source>
        <dbReference type="EMBL" id="KRM71344.1"/>
    </source>
</evidence>
<dbReference type="AlphaFoldDB" id="A0A0R2AWH0"/>
<dbReference type="InterPro" id="IPR052017">
    <property type="entry name" value="TSUP"/>
</dbReference>
<dbReference type="EMBL" id="AYZQ01000005">
    <property type="protein sequence ID" value="KRM71344.1"/>
    <property type="molecule type" value="Genomic_DNA"/>
</dbReference>
<evidence type="ECO:0000256" key="4">
    <source>
        <dbReference type="ARBA" id="ARBA00022475"/>
    </source>
</evidence>
<dbReference type="GO" id="GO:0005886">
    <property type="term" value="C:plasma membrane"/>
    <property type="evidence" value="ECO:0007669"/>
    <property type="project" value="UniProtKB-SubCell"/>
</dbReference>
<feature type="transmembrane region" description="Helical" evidence="8">
    <location>
        <begin position="259"/>
        <end position="277"/>
    </location>
</feature>
<feature type="transmembrane region" description="Helical" evidence="8">
    <location>
        <begin position="208"/>
        <end position="226"/>
    </location>
</feature>
<keyword evidence="3" id="KW-0813">Transport</keyword>
<feature type="transmembrane region" description="Helical" evidence="8">
    <location>
        <begin position="233"/>
        <end position="253"/>
    </location>
</feature>
<evidence type="ECO:0000256" key="7">
    <source>
        <dbReference type="ARBA" id="ARBA00023136"/>
    </source>
</evidence>
<dbReference type="PATRIC" id="fig|1423727.3.peg.1849"/>
<accession>A0A0R2AWH0</accession>
<protein>
    <recommendedName>
        <fullName evidence="8">Probable membrane transporter protein</fullName>
    </recommendedName>
</protein>
<evidence type="ECO:0000256" key="1">
    <source>
        <dbReference type="ARBA" id="ARBA00004651"/>
    </source>
</evidence>
<reference evidence="9 10" key="1">
    <citation type="journal article" date="2015" name="Genome Announc.">
        <title>Expanding the biotechnology potential of lactobacilli through comparative genomics of 213 strains and associated genera.</title>
        <authorList>
            <person name="Sun Z."/>
            <person name="Harris H.M."/>
            <person name="McCann A."/>
            <person name="Guo C."/>
            <person name="Argimon S."/>
            <person name="Zhang W."/>
            <person name="Yang X."/>
            <person name="Jeffery I.B."/>
            <person name="Cooney J.C."/>
            <person name="Kagawa T.F."/>
            <person name="Liu W."/>
            <person name="Song Y."/>
            <person name="Salvetti E."/>
            <person name="Wrobel A."/>
            <person name="Rasinkangas P."/>
            <person name="Parkhill J."/>
            <person name="Rea M.C."/>
            <person name="O'Sullivan O."/>
            <person name="Ritari J."/>
            <person name="Douillard F.P."/>
            <person name="Paul Ross R."/>
            <person name="Yang R."/>
            <person name="Briner A.E."/>
            <person name="Felis G.E."/>
            <person name="de Vos W.M."/>
            <person name="Barrangou R."/>
            <person name="Klaenhammer T.R."/>
            <person name="Caufield P.W."/>
            <person name="Cui Y."/>
            <person name="Zhang H."/>
            <person name="O'Toole P.W."/>
        </authorList>
    </citation>
    <scope>NUCLEOTIDE SEQUENCE [LARGE SCALE GENOMIC DNA]</scope>
    <source>
        <strain evidence="9 10">DSM 23927</strain>
    </source>
</reference>